<protein>
    <submittedName>
        <fullName evidence="1">DUF2961 domain-containing protein</fullName>
    </submittedName>
</protein>
<reference evidence="1" key="1">
    <citation type="submission" date="2019-10" db="EMBL/GenBank/DDBJ databases">
        <title>Draft genome sequence of Panacibacter sp. KCS-6.</title>
        <authorList>
            <person name="Yim K.J."/>
        </authorList>
    </citation>
    <scope>NUCLEOTIDE SEQUENCE</scope>
    <source>
        <strain evidence="1">KCS-6</strain>
    </source>
</reference>
<gene>
    <name evidence="1" type="ORF">GD597_09190</name>
</gene>
<dbReference type="Gene3D" id="2.60.120.1390">
    <property type="match status" value="1"/>
</dbReference>
<accession>A0A8J8FDR3</accession>
<evidence type="ECO:0000313" key="1">
    <source>
        <dbReference type="EMBL" id="NNV55632.1"/>
    </source>
</evidence>
<organism evidence="1 2">
    <name type="scientific">Limnovirga soli</name>
    <dbReference type="NCBI Taxonomy" id="2656915"/>
    <lineage>
        <taxon>Bacteria</taxon>
        <taxon>Pseudomonadati</taxon>
        <taxon>Bacteroidota</taxon>
        <taxon>Chitinophagia</taxon>
        <taxon>Chitinophagales</taxon>
        <taxon>Chitinophagaceae</taxon>
        <taxon>Limnovirga</taxon>
    </lineage>
</organism>
<dbReference type="Pfam" id="PF11175">
    <property type="entry name" value="DUF2961"/>
    <property type="match status" value="1"/>
</dbReference>
<dbReference type="InterPro" id="IPR021345">
    <property type="entry name" value="DUF2961"/>
</dbReference>
<keyword evidence="2" id="KW-1185">Reference proteome</keyword>
<evidence type="ECO:0000313" key="2">
    <source>
        <dbReference type="Proteomes" id="UP000598971"/>
    </source>
</evidence>
<dbReference type="EMBL" id="WHPF01000006">
    <property type="protein sequence ID" value="NNV55632.1"/>
    <property type="molecule type" value="Genomic_DNA"/>
</dbReference>
<dbReference type="AlphaFoldDB" id="A0A8J8FDR3"/>
<dbReference type="Proteomes" id="UP000598971">
    <property type="component" value="Unassembled WGS sequence"/>
</dbReference>
<comment type="caution">
    <text evidence="1">The sequence shown here is derived from an EMBL/GenBank/DDBJ whole genome shotgun (WGS) entry which is preliminary data.</text>
</comment>
<proteinExistence type="predicted"/>
<sequence>MRIMLLAIFLFFICTAKAQELYIMPKGNPTSHMSSFENLNGLKGQGGISNQSAKGNAFESLPAGKSKTLLNIKGAGTIQRMWFTVRNREPQQLRSLHLQIFWDNATKPAVDVPFGDFFGVGLGRTTIFESALFSSPEGRSFNCYIPMPFKNEARVVLTNEGAVDEMLLFYDIDFIRANAQPADMLYFHAYWHRQKSSAIGAGFDVLPGITGKGRYLGANIGVNADTSYRGSWFGEGEVKMFIDEDTKYPTINGTGTEDYIGTGWGQGVFINRYQGCTIADEAKQQYCFYRFHIPDQVFFYKNFKASIQQIGGADLEMVRGFLKKGARLQPITVANDATGFVRLFEGKYPEIMDAGFPSGWVNFYRSDDYSATAYFYLDKPQNNLPALAPVAERIN</sequence>
<name>A0A8J8FDR3_9BACT</name>
<dbReference type="RefSeq" id="WP_171607568.1">
    <property type="nucleotide sequence ID" value="NZ_WHPF01000006.1"/>
</dbReference>